<dbReference type="CDD" id="cd02440">
    <property type="entry name" value="AdoMet_MTases"/>
    <property type="match status" value="1"/>
</dbReference>
<evidence type="ECO:0000256" key="17">
    <source>
        <dbReference type="ARBA" id="ARBA00049075"/>
    </source>
</evidence>
<comment type="function">
    <text evidence="19">Catalyzes the 2 serial methylation steps for the conversion of the 7-monomethylguanosine (m(7)G) caps of snRNAs and snoRNAs to a 2,2,7-trimethylguanosine (m(2,2,7)G) cap structure. The enzyme is specific for guanine, and N7 methylation must precede N2 methylation. Hypermethylation of the m7G cap of U snRNAs leads to their concentration in nuclear foci, their colocalization with coilin and the formation of canonical Cajal bodies (CBs). Plays a role in transcriptional regulation.</text>
</comment>
<keyword evidence="9" id="KW-0949">S-adenosyl-L-methionine</keyword>
<dbReference type="GO" id="GO:0071164">
    <property type="term" value="F:RNA cap trimethylguanosine synthase activity"/>
    <property type="evidence" value="ECO:0007669"/>
    <property type="project" value="TreeGrafter"/>
</dbReference>
<keyword evidence="11" id="KW-0804">Transcription</keyword>
<comment type="subcellular location">
    <subcellularLocation>
        <location evidence="2">Cytoplasm</location>
    </subcellularLocation>
    <subcellularLocation>
        <location evidence="1">Nucleus</location>
        <location evidence="1">Cajal body</location>
    </subcellularLocation>
    <subcellularLocation>
        <location evidence="3">Nucleus</location>
        <location evidence="3">Nucleolus</location>
    </subcellularLocation>
</comment>
<proteinExistence type="inferred from homology"/>
<evidence type="ECO:0000256" key="12">
    <source>
        <dbReference type="ARBA" id="ARBA00023242"/>
    </source>
</evidence>
<comment type="similarity">
    <text evidence="13">Belongs to the methyltransferase superfamily. Trimethylguanosine synthase family.</text>
</comment>
<keyword evidence="24" id="KW-1133">Transmembrane helix</keyword>
<evidence type="ECO:0000256" key="24">
    <source>
        <dbReference type="SAM" id="Phobius"/>
    </source>
</evidence>
<dbReference type="PANTHER" id="PTHR14741:SF32">
    <property type="entry name" value="TRIMETHYLGUANOSINE SYNTHASE"/>
    <property type="match status" value="1"/>
</dbReference>
<dbReference type="GO" id="GO:0005737">
    <property type="term" value="C:cytoplasm"/>
    <property type="evidence" value="ECO:0007669"/>
    <property type="project" value="UniProtKB-SubCell"/>
</dbReference>
<organism evidence="25 26">
    <name type="scientific">Mola mola</name>
    <name type="common">Ocean sunfish</name>
    <name type="synonym">Tetraodon mola</name>
    <dbReference type="NCBI Taxonomy" id="94237"/>
    <lineage>
        <taxon>Eukaryota</taxon>
        <taxon>Metazoa</taxon>
        <taxon>Chordata</taxon>
        <taxon>Craniata</taxon>
        <taxon>Vertebrata</taxon>
        <taxon>Euteleostomi</taxon>
        <taxon>Actinopterygii</taxon>
        <taxon>Neopterygii</taxon>
        <taxon>Teleostei</taxon>
        <taxon>Neoteleostei</taxon>
        <taxon>Acanthomorphata</taxon>
        <taxon>Eupercaria</taxon>
        <taxon>Tetraodontiformes</taxon>
        <taxon>Molidae</taxon>
        <taxon>Mola</taxon>
    </lineage>
</organism>
<evidence type="ECO:0000256" key="14">
    <source>
        <dbReference type="ARBA" id="ARBA00047418"/>
    </source>
</evidence>
<evidence type="ECO:0000256" key="2">
    <source>
        <dbReference type="ARBA" id="ARBA00004496"/>
    </source>
</evidence>
<dbReference type="SUPFAM" id="SSF53335">
    <property type="entry name" value="S-adenosyl-L-methionine-dependent methyltransferases"/>
    <property type="match status" value="1"/>
</dbReference>
<dbReference type="PANTHER" id="PTHR14741">
    <property type="entry name" value="S-ADENOSYLMETHIONINE-DEPENDENT METHYLTRANSFERASE RELATED"/>
    <property type="match status" value="1"/>
</dbReference>
<evidence type="ECO:0000256" key="5">
    <source>
        <dbReference type="ARBA" id="ARBA00022490"/>
    </source>
</evidence>
<evidence type="ECO:0000313" key="25">
    <source>
        <dbReference type="Ensembl" id="ENSMMOP00000028461.1"/>
    </source>
</evidence>
<evidence type="ECO:0000256" key="1">
    <source>
        <dbReference type="ARBA" id="ARBA00004408"/>
    </source>
</evidence>
<dbReference type="AlphaFoldDB" id="A0A3Q3XRP3"/>
<reference evidence="25" key="2">
    <citation type="submission" date="2025-09" db="UniProtKB">
        <authorList>
            <consortium name="Ensembl"/>
        </authorList>
    </citation>
    <scope>IDENTIFICATION</scope>
</reference>
<feature type="region of interest" description="Disordered" evidence="23">
    <location>
        <begin position="222"/>
        <end position="244"/>
    </location>
</feature>
<evidence type="ECO:0000256" key="20">
    <source>
        <dbReference type="ARBA" id="ARBA00064494"/>
    </source>
</evidence>
<evidence type="ECO:0000256" key="18">
    <source>
        <dbReference type="ARBA" id="ARBA00049790"/>
    </source>
</evidence>
<evidence type="ECO:0000256" key="7">
    <source>
        <dbReference type="ARBA" id="ARBA00022603"/>
    </source>
</evidence>
<protein>
    <recommendedName>
        <fullName evidence="4">Trimethylguanosine synthase</fullName>
    </recommendedName>
    <alternativeName>
        <fullName evidence="18">Cap-specific guanine-N(2) methyltransferase</fullName>
    </alternativeName>
    <alternativeName>
        <fullName evidence="21">Nuclear receptor coactivator 6-interacting protein</fullName>
    </alternativeName>
    <alternativeName>
        <fullName evidence="22">PRIP-interacting protein with methyltransferase motif</fullName>
    </alternativeName>
</protein>
<evidence type="ECO:0000256" key="23">
    <source>
        <dbReference type="SAM" id="MobiDB-lite"/>
    </source>
</evidence>
<evidence type="ECO:0000256" key="22">
    <source>
        <dbReference type="ARBA" id="ARBA00081504"/>
    </source>
</evidence>
<evidence type="ECO:0000256" key="8">
    <source>
        <dbReference type="ARBA" id="ARBA00022679"/>
    </source>
</evidence>
<evidence type="ECO:0000256" key="19">
    <source>
        <dbReference type="ARBA" id="ARBA00057179"/>
    </source>
</evidence>
<comment type="catalytic activity">
    <reaction evidence="16">
        <text>a 5'-end (N(2),N(7)-dimethyl 5'-triphosphoguanosine)-ribonucleoside in snRNA + S-adenosyl-L-methionine = a 5'-end (N(2),N(2),N(7)-trimethyl 5'-triphosphoguanosine)-ribonucleoside in snRNA + S-adenosyl-L-homocysteine + H(+)</text>
        <dbReference type="Rhea" id="RHEA:78479"/>
        <dbReference type="Rhea" id="RHEA-COMP:19087"/>
        <dbReference type="Rhea" id="RHEA-COMP:19089"/>
        <dbReference type="ChEBI" id="CHEBI:15378"/>
        <dbReference type="ChEBI" id="CHEBI:57856"/>
        <dbReference type="ChEBI" id="CHEBI:59789"/>
        <dbReference type="ChEBI" id="CHEBI:167623"/>
        <dbReference type="ChEBI" id="CHEBI:172880"/>
    </reaction>
    <physiologicalReaction direction="left-to-right" evidence="16">
        <dbReference type="Rhea" id="RHEA:78480"/>
    </physiologicalReaction>
</comment>
<keyword evidence="5" id="KW-0963">Cytoplasm</keyword>
<feature type="transmembrane region" description="Helical" evidence="24">
    <location>
        <begin position="54"/>
        <end position="72"/>
    </location>
</feature>
<feature type="region of interest" description="Disordered" evidence="23">
    <location>
        <begin position="353"/>
        <end position="373"/>
    </location>
</feature>
<evidence type="ECO:0000256" key="13">
    <source>
        <dbReference type="ARBA" id="ARBA00025783"/>
    </source>
</evidence>
<evidence type="ECO:0000256" key="4">
    <source>
        <dbReference type="ARBA" id="ARBA00018517"/>
    </source>
</evidence>
<keyword evidence="24" id="KW-0472">Membrane</keyword>
<evidence type="ECO:0000256" key="16">
    <source>
        <dbReference type="ARBA" id="ARBA00048763"/>
    </source>
</evidence>
<keyword evidence="6" id="KW-0597">Phosphoprotein</keyword>
<dbReference type="InterPro" id="IPR029063">
    <property type="entry name" value="SAM-dependent_MTases_sf"/>
</dbReference>
<evidence type="ECO:0000256" key="10">
    <source>
        <dbReference type="ARBA" id="ARBA00023015"/>
    </source>
</evidence>
<evidence type="ECO:0000256" key="21">
    <source>
        <dbReference type="ARBA" id="ARBA00079339"/>
    </source>
</evidence>
<keyword evidence="24" id="KW-0812">Transmembrane</keyword>
<evidence type="ECO:0000313" key="26">
    <source>
        <dbReference type="Proteomes" id="UP000261620"/>
    </source>
</evidence>
<dbReference type="Pfam" id="PF09445">
    <property type="entry name" value="Methyltransf_15"/>
    <property type="match status" value="1"/>
</dbReference>
<keyword evidence="7" id="KW-0489">Methyltransferase</keyword>
<feature type="compositionally biased region" description="Basic residues" evidence="23">
    <location>
        <begin position="354"/>
        <end position="366"/>
    </location>
</feature>
<dbReference type="InterPro" id="IPR019012">
    <property type="entry name" value="RNA_cap_Gua-N2-MeTrfase"/>
</dbReference>
<keyword evidence="10" id="KW-0805">Transcription regulation</keyword>
<accession>A0A3Q3XRP3</accession>
<comment type="subunit">
    <text evidence="20">May form homooligomers. Interacts with CREBBP/CBP, EED/WAIT1, EP300/P300, NCOA6/PRIP, PPARBP/PBP and SMN.</text>
</comment>
<dbReference type="Gene3D" id="3.40.50.150">
    <property type="entry name" value="Vaccinia Virus protein VP39"/>
    <property type="match status" value="1"/>
</dbReference>
<dbReference type="GO" id="GO:0005730">
    <property type="term" value="C:nucleolus"/>
    <property type="evidence" value="ECO:0007669"/>
    <property type="project" value="UniProtKB-SubCell"/>
</dbReference>
<keyword evidence="12" id="KW-0539">Nucleus</keyword>
<comment type="catalytic activity">
    <reaction evidence="15">
        <text>a 5'-end (N(7)-methyl 5'-triphosphoguanosine)-ribonucleoside in snoRNA + S-adenosyl-L-methionine = a 5'-end (N(2),N(7)-dimethyl 5'-triphosphoguanosine)-ribonucleoside in snoRNA + S-adenosyl-L-homocysteine + H(+)</text>
        <dbReference type="Rhea" id="RHEA:78475"/>
        <dbReference type="Rhea" id="RHEA-COMP:19086"/>
        <dbReference type="Rhea" id="RHEA-COMP:19088"/>
        <dbReference type="ChEBI" id="CHEBI:15378"/>
        <dbReference type="ChEBI" id="CHEBI:57856"/>
        <dbReference type="ChEBI" id="CHEBI:59789"/>
        <dbReference type="ChEBI" id="CHEBI:156461"/>
        <dbReference type="ChEBI" id="CHEBI:172880"/>
    </reaction>
    <physiologicalReaction direction="left-to-right" evidence="15">
        <dbReference type="Rhea" id="RHEA:78476"/>
    </physiologicalReaction>
</comment>
<name>A0A3Q3XRP3_MOLML</name>
<dbReference type="Proteomes" id="UP000261620">
    <property type="component" value="Unplaced"/>
</dbReference>
<dbReference type="Ensembl" id="ENSMMOT00000028941.1">
    <property type="protein sequence ID" value="ENSMMOP00000028461.1"/>
    <property type="gene ID" value="ENSMMOG00000021495.1"/>
</dbReference>
<sequence>TEADEAEEDEEDKEVLDDESRLMASMGLPLAFVSSSDQRRLGLKWVKTNQLKSLIINITVPFVSIFCLSYVVQQGDALLWSSWLEKHPEMALLFTKNPETGTALWDDPDTKAVWEKHVEETYHFYWEQYTYWTAQGWTIDQSFSESNNDGEAAAIVMDRVIETYLEEWKDGPESKQNDVKTPHSDTEVLNYLFRQNCTLEAGMSSVMDGQCEHVDVVGESCGSDDPHDGGNYGKRPASSQQNTADHRGKKYMCVSVIEKSGSITFVNFTLWMKLYMCLCLRFERVISFKSSAGQKYQRERWTKRAACSIRKHSRFSETDGDYTQPQISTTLCQVQTEIICMCAWEDEMLMKDGKKPKKKRKSKQGRKQPVPAEMAAEPELAKYWAQRYRLFSRYDEGIKLDKEGWFSVTPEKIAQHIALRVEHSLSHSQLVIDAFCGVGGNAIQFALTGKRVLAIDINPERLELARHNAMVYNVADRIEFLQGNFLHLSPRLRGDVVFLSPPWGGPDYLTAEVFDIKTMMEPNGYPLLYMLEMQLILLHYNIVYFLPRNADMDQIASLAGPGGKVEVEQNFLNNKLKTVTAYFGSLIKSDT</sequence>
<comment type="catalytic activity">
    <reaction evidence="17">
        <text>a 5'-end (N(7)-methyl 5'-triphosphoguanosine)-ribonucleoside in snRNA + S-adenosyl-L-methionine = a 5'-end (N(2),N(7)-dimethyl 5'-triphosphoguanosine)-ribonucleoside in snRNA + S-adenosyl-L-homocysteine + H(+)</text>
        <dbReference type="Rhea" id="RHEA:78471"/>
        <dbReference type="Rhea" id="RHEA-COMP:19085"/>
        <dbReference type="Rhea" id="RHEA-COMP:19087"/>
        <dbReference type="ChEBI" id="CHEBI:15378"/>
        <dbReference type="ChEBI" id="CHEBI:57856"/>
        <dbReference type="ChEBI" id="CHEBI:59789"/>
        <dbReference type="ChEBI" id="CHEBI:156461"/>
        <dbReference type="ChEBI" id="CHEBI:172880"/>
    </reaction>
    <physiologicalReaction direction="left-to-right" evidence="17">
        <dbReference type="Rhea" id="RHEA:78472"/>
    </physiologicalReaction>
</comment>
<evidence type="ECO:0000256" key="9">
    <source>
        <dbReference type="ARBA" id="ARBA00022691"/>
    </source>
</evidence>
<keyword evidence="26" id="KW-1185">Reference proteome</keyword>
<comment type="catalytic activity">
    <reaction evidence="14">
        <text>a 5'-end (N(2),N(7)-dimethyl 5'-triphosphoguanosine)-ribonucleoside in snoRNA + S-adenosyl-L-methionine = a 5'-end (N(2),N(2),N(7)-trimethyl 5'-triphosphoguanosine)-ribonucleoside in snoRNA + S-adenosyl-L-homocysteine + H(+)</text>
        <dbReference type="Rhea" id="RHEA:78507"/>
        <dbReference type="Rhea" id="RHEA-COMP:19088"/>
        <dbReference type="Rhea" id="RHEA-COMP:19090"/>
        <dbReference type="ChEBI" id="CHEBI:15378"/>
        <dbReference type="ChEBI" id="CHEBI:57856"/>
        <dbReference type="ChEBI" id="CHEBI:59789"/>
        <dbReference type="ChEBI" id="CHEBI:167623"/>
        <dbReference type="ChEBI" id="CHEBI:172880"/>
    </reaction>
    <physiologicalReaction direction="left-to-right" evidence="14">
        <dbReference type="Rhea" id="RHEA:78508"/>
    </physiologicalReaction>
</comment>
<dbReference type="FunFam" id="3.40.50.150:FF:000066">
    <property type="entry name" value="Trimethylguanosine synthase 1"/>
    <property type="match status" value="1"/>
</dbReference>
<evidence type="ECO:0000256" key="15">
    <source>
        <dbReference type="ARBA" id="ARBA00048740"/>
    </source>
</evidence>
<dbReference type="GO" id="GO:0015030">
    <property type="term" value="C:Cajal body"/>
    <property type="evidence" value="ECO:0007669"/>
    <property type="project" value="UniProtKB-SubCell"/>
</dbReference>
<reference evidence="25" key="1">
    <citation type="submission" date="2025-08" db="UniProtKB">
        <authorList>
            <consortium name="Ensembl"/>
        </authorList>
    </citation>
    <scope>IDENTIFICATION</scope>
</reference>
<evidence type="ECO:0000256" key="11">
    <source>
        <dbReference type="ARBA" id="ARBA00023163"/>
    </source>
</evidence>
<evidence type="ECO:0000256" key="3">
    <source>
        <dbReference type="ARBA" id="ARBA00004604"/>
    </source>
</evidence>
<keyword evidence="8" id="KW-0808">Transferase</keyword>
<evidence type="ECO:0000256" key="6">
    <source>
        <dbReference type="ARBA" id="ARBA00022553"/>
    </source>
</evidence>